<accession>A0A518HRM7</accession>
<evidence type="ECO:0000256" key="9">
    <source>
        <dbReference type="ARBA" id="ARBA00023004"/>
    </source>
</evidence>
<dbReference type="InterPro" id="IPR036094">
    <property type="entry name" value="NadA_sf"/>
</dbReference>
<keyword evidence="4 13" id="KW-0004">4Fe-4S</keyword>
<comment type="catalytic activity">
    <reaction evidence="11">
        <text>iminosuccinate + dihydroxyacetone phosphate = quinolinate + phosphate + 2 H2O + H(+)</text>
        <dbReference type="Rhea" id="RHEA:25888"/>
        <dbReference type="ChEBI" id="CHEBI:15377"/>
        <dbReference type="ChEBI" id="CHEBI:15378"/>
        <dbReference type="ChEBI" id="CHEBI:29959"/>
        <dbReference type="ChEBI" id="CHEBI:43474"/>
        <dbReference type="ChEBI" id="CHEBI:57642"/>
        <dbReference type="ChEBI" id="CHEBI:77875"/>
        <dbReference type="EC" id="2.5.1.72"/>
    </reaction>
    <physiologicalReaction direction="left-to-right" evidence="11">
        <dbReference type="Rhea" id="RHEA:25889"/>
    </physiologicalReaction>
</comment>
<comment type="cofactor">
    <cofactor evidence="13">
        <name>[4Fe-4S] cluster</name>
        <dbReference type="ChEBI" id="CHEBI:49883"/>
    </cofactor>
    <text evidence="13">Binds 1 [4Fe-4S] cluster per subunit.</text>
</comment>
<dbReference type="SUPFAM" id="SSF142754">
    <property type="entry name" value="NadA-like"/>
    <property type="match status" value="1"/>
</dbReference>
<evidence type="ECO:0000256" key="8">
    <source>
        <dbReference type="ARBA" id="ARBA00022723"/>
    </source>
</evidence>
<dbReference type="GO" id="GO:0005829">
    <property type="term" value="C:cytosol"/>
    <property type="evidence" value="ECO:0007669"/>
    <property type="project" value="TreeGrafter"/>
</dbReference>
<dbReference type="Proteomes" id="UP000319004">
    <property type="component" value="Chromosome"/>
</dbReference>
<keyword evidence="10 13" id="KW-0411">Iron-sulfur</keyword>
<evidence type="ECO:0000256" key="7">
    <source>
        <dbReference type="ARBA" id="ARBA00022679"/>
    </source>
</evidence>
<keyword evidence="15" id="KW-1185">Reference proteome</keyword>
<dbReference type="Gene3D" id="3.40.50.10800">
    <property type="entry name" value="NadA-like"/>
    <property type="match status" value="3"/>
</dbReference>
<evidence type="ECO:0000256" key="10">
    <source>
        <dbReference type="ARBA" id="ARBA00023014"/>
    </source>
</evidence>
<comment type="pathway">
    <text evidence="2 13">Cofactor biosynthesis; NAD(+) biosynthesis; quinolinate from iminoaspartate: step 1/1.</text>
</comment>
<dbReference type="Pfam" id="PF02445">
    <property type="entry name" value="NadA"/>
    <property type="match status" value="1"/>
</dbReference>
<evidence type="ECO:0000256" key="1">
    <source>
        <dbReference type="ARBA" id="ARBA00003791"/>
    </source>
</evidence>
<evidence type="ECO:0000256" key="13">
    <source>
        <dbReference type="HAMAP-Rule" id="MF_00569"/>
    </source>
</evidence>
<dbReference type="HAMAP" id="MF_00569">
    <property type="entry name" value="NadA_type3"/>
    <property type="match status" value="1"/>
</dbReference>
<dbReference type="GO" id="GO:0034628">
    <property type="term" value="P:'de novo' NAD+ biosynthetic process from L-aspartate"/>
    <property type="evidence" value="ECO:0007669"/>
    <property type="project" value="TreeGrafter"/>
</dbReference>
<proteinExistence type="inferred from homology"/>
<sequence length="426" mass="47441">MIVGKISGESTEWATCPTIEPVTARLLVARFPLFLKVSPLTTPTLPTVHSDPNRNAAHPLAAYKTLSSEELIERITAVRQELGDSLLILGHHYQQDEVVEHTDLRGDSYQLSEMAAQSETCRSIVFCGVHFMAETADILANRPEKLASRNGERVRVILPDMAAGCSMADMAAIAQVEAAWDDMSEVIDTERVIPVTYINSAASLKAFCGKHGGIVCTSSNARAVLEWAFERGDRVFFFPDQHLGRNTALKMGITEDQMPVWDPYELELGGNEEQAIVDSRVILWKGHCSVHQMFRPEHVAQFRQQHPGIKILVHPECPREVNDLADVSGSTGLIIRTVQESPPGTKWAIGTELHLVNRLKAEHPEQEIHFLSPVLCMCATMYRIDLPHLCWALENLREGTPVNTIEVSEEVTKWSLVALERMLAVK</sequence>
<dbReference type="KEGG" id="snep:Enr13x_33670"/>
<gene>
    <name evidence="13 14" type="primary">nadA</name>
    <name evidence="14" type="ORF">Enr13x_33670</name>
</gene>
<evidence type="ECO:0000256" key="11">
    <source>
        <dbReference type="ARBA" id="ARBA00050125"/>
    </source>
</evidence>
<evidence type="ECO:0000256" key="4">
    <source>
        <dbReference type="ARBA" id="ARBA00022485"/>
    </source>
</evidence>
<keyword evidence="9 13" id="KW-0408">Iron</keyword>
<dbReference type="EMBL" id="CP037423">
    <property type="protein sequence ID" value="QDV43510.1"/>
    <property type="molecule type" value="Genomic_DNA"/>
</dbReference>
<reference evidence="14 15" key="1">
    <citation type="submission" date="2019-03" db="EMBL/GenBank/DDBJ databases">
        <title>Deep-cultivation of Planctomycetes and their phenomic and genomic characterization uncovers novel biology.</title>
        <authorList>
            <person name="Wiegand S."/>
            <person name="Jogler M."/>
            <person name="Boedeker C."/>
            <person name="Pinto D."/>
            <person name="Vollmers J."/>
            <person name="Rivas-Marin E."/>
            <person name="Kohn T."/>
            <person name="Peeters S.H."/>
            <person name="Heuer A."/>
            <person name="Rast P."/>
            <person name="Oberbeckmann S."/>
            <person name="Bunk B."/>
            <person name="Jeske O."/>
            <person name="Meyerdierks A."/>
            <person name="Storesund J.E."/>
            <person name="Kallscheuer N."/>
            <person name="Luecker S."/>
            <person name="Lage O.M."/>
            <person name="Pohl T."/>
            <person name="Merkel B.J."/>
            <person name="Hornburger P."/>
            <person name="Mueller R.-W."/>
            <person name="Bruemmer F."/>
            <person name="Labrenz M."/>
            <person name="Spormann A.M."/>
            <person name="Op den Camp H."/>
            <person name="Overmann J."/>
            <person name="Amann R."/>
            <person name="Jetten M.S.M."/>
            <person name="Mascher T."/>
            <person name="Medema M.H."/>
            <person name="Devos D.P."/>
            <person name="Kaster A.-K."/>
            <person name="Ovreas L."/>
            <person name="Rohde M."/>
            <person name="Galperin M.Y."/>
            <person name="Jogler C."/>
        </authorList>
    </citation>
    <scope>NUCLEOTIDE SEQUENCE [LARGE SCALE GENOMIC DNA]</scope>
    <source>
        <strain evidence="14 15">Enr13</strain>
    </source>
</reference>
<dbReference type="NCBIfam" id="TIGR00550">
    <property type="entry name" value="nadA"/>
    <property type="match status" value="1"/>
</dbReference>
<keyword evidence="6 13" id="KW-0662">Pyridine nucleotide biosynthesis</keyword>
<keyword evidence="8 13" id="KW-0479">Metal-binding</keyword>
<keyword evidence="7 13" id="KW-0808">Transferase</keyword>
<evidence type="ECO:0000256" key="6">
    <source>
        <dbReference type="ARBA" id="ARBA00022642"/>
    </source>
</evidence>
<dbReference type="PANTHER" id="PTHR30573:SF0">
    <property type="entry name" value="QUINOLINATE SYNTHASE, CHLOROPLASTIC"/>
    <property type="match status" value="1"/>
</dbReference>
<feature type="binding site" evidence="13">
    <location>
        <begin position="197"/>
        <end position="199"/>
    </location>
    <ligand>
        <name>iminosuccinate</name>
        <dbReference type="ChEBI" id="CHEBI:77875"/>
    </ligand>
</feature>
<dbReference type="PANTHER" id="PTHR30573">
    <property type="entry name" value="QUINOLINATE SYNTHETASE A"/>
    <property type="match status" value="1"/>
</dbReference>
<dbReference type="InterPro" id="IPR003473">
    <property type="entry name" value="NadA"/>
</dbReference>
<dbReference type="UniPathway" id="UPA00253">
    <property type="reaction ID" value="UER00327"/>
</dbReference>
<feature type="binding site" evidence="13">
    <location>
        <position position="331"/>
    </location>
    <ligand>
        <name>iminosuccinate</name>
        <dbReference type="ChEBI" id="CHEBI:77875"/>
    </ligand>
</feature>
<feature type="binding site" evidence="13">
    <location>
        <position position="218"/>
    </location>
    <ligand>
        <name>iminosuccinate</name>
        <dbReference type="ChEBI" id="CHEBI:77875"/>
    </ligand>
</feature>
<feature type="binding site" evidence="13">
    <location>
        <position position="288"/>
    </location>
    <ligand>
        <name>[4Fe-4S] cluster</name>
        <dbReference type="ChEBI" id="CHEBI:49883"/>
    </ligand>
</feature>
<feature type="binding site" evidence="13">
    <location>
        <position position="165"/>
    </location>
    <ligand>
        <name>[4Fe-4S] cluster</name>
        <dbReference type="ChEBI" id="CHEBI:49883"/>
    </ligand>
</feature>
<evidence type="ECO:0000256" key="2">
    <source>
        <dbReference type="ARBA" id="ARBA00005065"/>
    </source>
</evidence>
<evidence type="ECO:0000256" key="5">
    <source>
        <dbReference type="ARBA" id="ARBA00022490"/>
    </source>
</evidence>
<evidence type="ECO:0000313" key="14">
    <source>
        <dbReference type="EMBL" id="QDV43510.1"/>
    </source>
</evidence>
<dbReference type="FunFam" id="3.40.50.10800:FF:000001">
    <property type="entry name" value="Quinolinate synthase A"/>
    <property type="match status" value="1"/>
</dbReference>
<evidence type="ECO:0000256" key="12">
    <source>
        <dbReference type="ARBA" id="ARBA00073059"/>
    </source>
</evidence>
<protein>
    <recommendedName>
        <fullName evidence="12 13">Quinolinate synthase</fullName>
        <ecNumber evidence="3 13">2.5.1.72</ecNumber>
    </recommendedName>
</protein>
<dbReference type="GO" id="GO:0008987">
    <property type="term" value="F:quinolinate synthetase A activity"/>
    <property type="evidence" value="ECO:0007669"/>
    <property type="project" value="UniProtKB-UniRule"/>
</dbReference>
<evidence type="ECO:0000256" key="3">
    <source>
        <dbReference type="ARBA" id="ARBA00012669"/>
    </source>
</evidence>
<feature type="binding site" evidence="13">
    <location>
        <position position="108"/>
    </location>
    <ligand>
        <name>iminosuccinate</name>
        <dbReference type="ChEBI" id="CHEBI:77875"/>
    </ligand>
</feature>
<comment type="similarity">
    <text evidence="13">Belongs to the quinolinate synthase family. Type 3 subfamily.</text>
</comment>
<name>A0A518HRM7_9BACT</name>
<comment type="function">
    <text evidence="1 13">Catalyzes the condensation of iminoaspartate with dihydroxyacetone phosphate to form quinolinate.</text>
</comment>
<comment type="subcellular location">
    <subcellularLocation>
        <location evidence="13">Cytoplasm</location>
    </subcellularLocation>
</comment>
<feature type="binding site" evidence="13">
    <location>
        <begin position="314"/>
        <end position="316"/>
    </location>
    <ligand>
        <name>iminosuccinate</name>
        <dbReference type="ChEBI" id="CHEBI:77875"/>
    </ligand>
</feature>
<dbReference type="GO" id="GO:0046872">
    <property type="term" value="F:metal ion binding"/>
    <property type="evidence" value="ECO:0007669"/>
    <property type="project" value="UniProtKB-KW"/>
</dbReference>
<dbReference type="AlphaFoldDB" id="A0A518HRM7"/>
<evidence type="ECO:0000313" key="15">
    <source>
        <dbReference type="Proteomes" id="UP000319004"/>
    </source>
</evidence>
<feature type="binding site" evidence="13">
    <location>
        <position position="91"/>
    </location>
    <ligand>
        <name>iminosuccinate</name>
        <dbReference type="ChEBI" id="CHEBI:77875"/>
    </ligand>
</feature>
<dbReference type="NCBIfam" id="NF006883">
    <property type="entry name" value="PRK09375.2-4"/>
    <property type="match status" value="1"/>
</dbReference>
<dbReference type="GO" id="GO:0051539">
    <property type="term" value="F:4 iron, 4 sulfur cluster binding"/>
    <property type="evidence" value="ECO:0007669"/>
    <property type="project" value="UniProtKB-KW"/>
</dbReference>
<dbReference type="OrthoDB" id="9801204at2"/>
<organism evidence="14 15">
    <name type="scientific">Stieleria neptunia</name>
    <dbReference type="NCBI Taxonomy" id="2527979"/>
    <lineage>
        <taxon>Bacteria</taxon>
        <taxon>Pseudomonadati</taxon>
        <taxon>Planctomycetota</taxon>
        <taxon>Planctomycetia</taxon>
        <taxon>Pirellulales</taxon>
        <taxon>Pirellulaceae</taxon>
        <taxon>Stieleria</taxon>
    </lineage>
</organism>
<dbReference type="EC" id="2.5.1.72" evidence="3 13"/>
<keyword evidence="5 13" id="KW-0963">Cytoplasm</keyword>
<feature type="binding site" evidence="13">
    <location>
        <position position="378"/>
    </location>
    <ligand>
        <name>[4Fe-4S] cluster</name>
        <dbReference type="ChEBI" id="CHEBI:49883"/>
    </ligand>
</feature>
<dbReference type="InterPro" id="IPR023515">
    <property type="entry name" value="Quinolinate_synth_A_type3"/>
</dbReference>